<name>A0ABR2ZAE2_9AGAR</name>
<dbReference type="EMBL" id="JBBXMP010000292">
    <property type="protein sequence ID" value="KAL0058637.1"/>
    <property type="molecule type" value="Genomic_DNA"/>
</dbReference>
<protein>
    <recommendedName>
        <fullName evidence="4">Fungal N-terminal domain-containing protein</fullName>
    </recommendedName>
</protein>
<evidence type="ECO:0008006" key="4">
    <source>
        <dbReference type="Google" id="ProtNLM"/>
    </source>
</evidence>
<reference evidence="2 3" key="1">
    <citation type="submission" date="2024-05" db="EMBL/GenBank/DDBJ databases">
        <title>A draft genome resource for the thread blight pathogen Marasmius tenuissimus strain MS-2.</title>
        <authorList>
            <person name="Yulfo-Soto G.E."/>
            <person name="Baruah I.K."/>
            <person name="Amoako-Attah I."/>
            <person name="Bukari Y."/>
            <person name="Meinhardt L.W."/>
            <person name="Bailey B.A."/>
            <person name="Cohen S.P."/>
        </authorList>
    </citation>
    <scope>NUCLEOTIDE SEQUENCE [LARGE SCALE GENOMIC DNA]</scope>
    <source>
        <strain evidence="2 3">MS-2</strain>
    </source>
</reference>
<organism evidence="2 3">
    <name type="scientific">Marasmius tenuissimus</name>
    <dbReference type="NCBI Taxonomy" id="585030"/>
    <lineage>
        <taxon>Eukaryota</taxon>
        <taxon>Fungi</taxon>
        <taxon>Dikarya</taxon>
        <taxon>Basidiomycota</taxon>
        <taxon>Agaricomycotina</taxon>
        <taxon>Agaricomycetes</taxon>
        <taxon>Agaricomycetidae</taxon>
        <taxon>Agaricales</taxon>
        <taxon>Marasmiineae</taxon>
        <taxon>Marasmiaceae</taxon>
        <taxon>Marasmius</taxon>
    </lineage>
</organism>
<feature type="region of interest" description="Disordered" evidence="1">
    <location>
        <begin position="1"/>
        <end position="22"/>
    </location>
</feature>
<evidence type="ECO:0000313" key="3">
    <source>
        <dbReference type="Proteomes" id="UP001437256"/>
    </source>
</evidence>
<comment type="caution">
    <text evidence="2">The sequence shown here is derived from an EMBL/GenBank/DDBJ whole genome shotgun (WGS) entry which is preliminary data.</text>
</comment>
<evidence type="ECO:0000313" key="2">
    <source>
        <dbReference type="EMBL" id="KAL0058637.1"/>
    </source>
</evidence>
<proteinExistence type="predicted"/>
<sequence length="281" mass="31269">MGSSLSPNSEPQQQFKEVSDSESTTSMNVLAVISGVSIPVLETLQDVARSAPAPYLSEISSVALEILKAVQTLKRSKGKFKKLGASTCELVYAIHATCEDLTKDNKPLDANVEENLKHLLKSIKQIQNFIAKQLRRSRFSRFWTYRSDSREIQQYKDDFDHYLELFKLQDKNLTIYELAKRITGQKQADLSRRTSRQPSEDRPDANSVGSDFPVFSLGHFLKTSTSIMSVVTSTIAVTKVTASQPTASTMAAMLVDDTLDAEVPLSEWSVTAARDRRISGL</sequence>
<dbReference type="CDD" id="cd21037">
    <property type="entry name" value="MLKL_NTD"/>
    <property type="match status" value="1"/>
</dbReference>
<dbReference type="InterPro" id="IPR036537">
    <property type="entry name" value="Adaptor_Cbl_N_dom_sf"/>
</dbReference>
<dbReference type="Gene3D" id="1.20.930.20">
    <property type="entry name" value="Adaptor protein Cbl, N-terminal domain"/>
    <property type="match status" value="1"/>
</dbReference>
<keyword evidence="3" id="KW-1185">Reference proteome</keyword>
<feature type="region of interest" description="Disordered" evidence="1">
    <location>
        <begin position="187"/>
        <end position="207"/>
    </location>
</feature>
<dbReference type="Proteomes" id="UP001437256">
    <property type="component" value="Unassembled WGS sequence"/>
</dbReference>
<accession>A0ABR2ZAE2</accession>
<evidence type="ECO:0000256" key="1">
    <source>
        <dbReference type="SAM" id="MobiDB-lite"/>
    </source>
</evidence>
<dbReference type="InterPro" id="IPR059179">
    <property type="entry name" value="MLKL-like_MCAfunc"/>
</dbReference>
<gene>
    <name evidence="2" type="ORF">AAF712_014683</name>
</gene>